<gene>
    <name evidence="2" type="primary">metXA</name>
    <name evidence="5" type="ORF">JKA74_01990</name>
</gene>
<dbReference type="HAMAP" id="MF_00296">
    <property type="entry name" value="MetX_acyltransf"/>
    <property type="match status" value="1"/>
</dbReference>
<comment type="pathway">
    <text evidence="2">Amino-acid biosynthesis; L-methionine biosynthesis via de novo pathway; O-acetyl-L-homoserine from L-homoserine: step 1/1.</text>
</comment>
<comment type="catalytic activity">
    <reaction evidence="2">
        <text>L-homoserine + acetyl-CoA = O-acetyl-L-homoserine + CoA</text>
        <dbReference type="Rhea" id="RHEA:13701"/>
        <dbReference type="ChEBI" id="CHEBI:57287"/>
        <dbReference type="ChEBI" id="CHEBI:57288"/>
        <dbReference type="ChEBI" id="CHEBI:57476"/>
        <dbReference type="ChEBI" id="CHEBI:57716"/>
        <dbReference type="EC" id="2.3.1.31"/>
    </reaction>
</comment>
<proteinExistence type="inferred from homology"/>
<dbReference type="PANTHER" id="PTHR32268:SF11">
    <property type="entry name" value="HOMOSERINE O-ACETYLTRANSFERASE"/>
    <property type="match status" value="1"/>
</dbReference>
<dbReference type="InterPro" id="IPR000073">
    <property type="entry name" value="AB_hydrolase_1"/>
</dbReference>
<comment type="function">
    <text evidence="2">Transfers an acetyl group from acetyl-CoA to L-homoserine, forming acetyl-L-homoserine.</text>
</comment>
<dbReference type="SUPFAM" id="SSF53474">
    <property type="entry name" value="alpha/beta-Hydrolases"/>
    <property type="match status" value="1"/>
</dbReference>
<dbReference type="InterPro" id="IPR029058">
    <property type="entry name" value="AB_hydrolase_fold"/>
</dbReference>
<protein>
    <recommendedName>
        <fullName evidence="2">Homoserine O-acetyltransferase</fullName>
        <shortName evidence="2">HAT</shortName>
        <ecNumber evidence="2">2.3.1.31</ecNumber>
    </recommendedName>
    <alternativeName>
        <fullName evidence="2">Homoserine transacetylase</fullName>
        <shortName evidence="2">HTA</shortName>
    </alternativeName>
</protein>
<feature type="domain" description="AB hydrolase-1" evidence="4">
    <location>
        <begin position="38"/>
        <end position="316"/>
    </location>
</feature>
<evidence type="ECO:0000256" key="3">
    <source>
        <dbReference type="PIRSR" id="PIRSR000443-1"/>
    </source>
</evidence>
<dbReference type="AlphaFoldDB" id="A0A934WVL9"/>
<dbReference type="Pfam" id="PF00561">
    <property type="entry name" value="Abhydrolase_1"/>
    <property type="match status" value="1"/>
</dbReference>
<dbReference type="RefSeq" id="WP_201429478.1">
    <property type="nucleotide sequence ID" value="NZ_JAEQBW010000001.1"/>
</dbReference>
<feature type="binding site" evidence="2">
    <location>
        <position position="312"/>
    </location>
    <ligand>
        <name>substrate</name>
    </ligand>
</feature>
<comment type="caution">
    <text evidence="5">The sequence shown here is derived from an EMBL/GenBank/DDBJ whole genome shotgun (WGS) entry which is preliminary data.</text>
</comment>
<feature type="binding site" evidence="2">
    <location>
        <position position="195"/>
    </location>
    <ligand>
        <name>substrate</name>
    </ligand>
</feature>
<keyword evidence="2" id="KW-0012">Acyltransferase</keyword>
<evidence type="ECO:0000256" key="2">
    <source>
        <dbReference type="HAMAP-Rule" id="MF_00296"/>
    </source>
</evidence>
<dbReference type="GO" id="GO:0009086">
    <property type="term" value="P:methionine biosynthetic process"/>
    <property type="evidence" value="ECO:0007669"/>
    <property type="project" value="UniProtKB-UniRule"/>
</dbReference>
<dbReference type="EMBL" id="JAEQBW010000001">
    <property type="protein sequence ID" value="MBK6263792.1"/>
    <property type="molecule type" value="Genomic_DNA"/>
</dbReference>
<dbReference type="GO" id="GO:0016787">
    <property type="term" value="F:hydrolase activity"/>
    <property type="evidence" value="ECO:0007669"/>
    <property type="project" value="UniProtKB-KW"/>
</dbReference>
<dbReference type="GO" id="GO:0005737">
    <property type="term" value="C:cytoplasm"/>
    <property type="evidence" value="ECO:0007669"/>
    <property type="project" value="UniProtKB-SubCell"/>
</dbReference>
<keyword evidence="2" id="KW-0486">Methionine biosynthesis</keyword>
<evidence type="ECO:0000256" key="1">
    <source>
        <dbReference type="ARBA" id="ARBA00022679"/>
    </source>
</evidence>
<reference evidence="5" key="1">
    <citation type="submission" date="2021-01" db="EMBL/GenBank/DDBJ databases">
        <title>Marivirga aurantiaca sp. nov., isolated from intertidal surface sediments.</title>
        <authorList>
            <person name="Zhang M."/>
        </authorList>
    </citation>
    <scope>NUCLEOTIDE SEQUENCE</scope>
    <source>
        <strain evidence="5">S37H4</strain>
    </source>
</reference>
<dbReference type="InterPro" id="IPR008220">
    <property type="entry name" value="HAT_MetX-like"/>
</dbReference>
<feature type="active site" description="Nucleophile" evidence="2 3">
    <location>
        <position position="133"/>
    </location>
</feature>
<accession>A0A934WVL9</accession>
<evidence type="ECO:0000259" key="4">
    <source>
        <dbReference type="Pfam" id="PF00561"/>
    </source>
</evidence>
<comment type="similarity">
    <text evidence="2">Belongs to the AB hydrolase superfamily. MetX family.</text>
</comment>
<keyword evidence="5" id="KW-0378">Hydrolase</keyword>
<organism evidence="5 6">
    <name type="scientific">Marivirga aurantiaca</name>
    <dbReference type="NCBI Taxonomy" id="2802615"/>
    <lineage>
        <taxon>Bacteria</taxon>
        <taxon>Pseudomonadati</taxon>
        <taxon>Bacteroidota</taxon>
        <taxon>Cytophagia</taxon>
        <taxon>Cytophagales</taxon>
        <taxon>Marivirgaceae</taxon>
        <taxon>Marivirga</taxon>
    </lineage>
</organism>
<keyword evidence="6" id="KW-1185">Reference proteome</keyword>
<dbReference type="PIRSF" id="PIRSF000443">
    <property type="entry name" value="Homoser_Ac_trans"/>
    <property type="match status" value="1"/>
</dbReference>
<evidence type="ECO:0000313" key="5">
    <source>
        <dbReference type="EMBL" id="MBK6263792.1"/>
    </source>
</evidence>
<dbReference type="Gene3D" id="3.40.50.1820">
    <property type="entry name" value="alpha/beta hydrolase"/>
    <property type="match status" value="1"/>
</dbReference>
<comment type="caution">
    <text evidence="2">Lacks conserved residue(s) required for the propagation of feature annotation.</text>
</comment>
<dbReference type="GO" id="GO:0009092">
    <property type="term" value="P:homoserine metabolic process"/>
    <property type="evidence" value="ECO:0007669"/>
    <property type="project" value="TreeGrafter"/>
</dbReference>
<dbReference type="GO" id="GO:0004414">
    <property type="term" value="F:homoserine O-acetyltransferase activity"/>
    <property type="evidence" value="ECO:0007669"/>
    <property type="project" value="UniProtKB-UniRule"/>
</dbReference>
<feature type="active site" evidence="2 3">
    <location>
        <position position="311"/>
    </location>
</feature>
<feature type="active site" evidence="2 3">
    <location>
        <position position="282"/>
    </location>
</feature>
<keyword evidence="1 2" id="KW-0808">Transferase</keyword>
<evidence type="ECO:0000313" key="6">
    <source>
        <dbReference type="Proteomes" id="UP000611723"/>
    </source>
</evidence>
<dbReference type="PANTHER" id="PTHR32268">
    <property type="entry name" value="HOMOSERINE O-ACETYLTRANSFERASE"/>
    <property type="match status" value="1"/>
</dbReference>
<dbReference type="Proteomes" id="UP000611723">
    <property type="component" value="Unassembled WGS sequence"/>
</dbReference>
<comment type="subunit">
    <text evidence="2">Homodimer.</text>
</comment>
<sequence>MPQHKLPESFQLLNGGALSKASLYYEISGELSPAKEVVWVCHAFTGSATVKEWWPSLFKENGGFIDLNKHVLICANMLGSCYGSTGPLSINPDTEEAYNDNFPELHNRDVINAFIDLRKALNIKSIDYLIGGSLGGQQVLEWSIMESVVIRRQIIIASNARHSAWGIAYNDLQRRAIQLAGKDLKLMEEALSLARGIAMLSYRSYQDFEAQQSGKGESNELKAVTYLKYQGAKFHKRFNPDSYQILSKMMDAHDISFDREGNDETILEKVLTETLCIGIDSDQLFPIQEQIYLSSKIPNSSFETIISDKGHDAFLLEGNLISSFIYKKFNKVVDEKI</sequence>
<dbReference type="EC" id="2.3.1.31" evidence="2"/>
<keyword evidence="2" id="KW-0028">Amino-acid biosynthesis</keyword>
<comment type="subcellular location">
    <subcellularLocation>
        <location evidence="2">Cytoplasm</location>
    </subcellularLocation>
</comment>
<keyword evidence="2" id="KW-0963">Cytoplasm</keyword>
<name>A0A934WVL9_9BACT</name>